<keyword evidence="2" id="KW-0812">Transmembrane</keyword>
<evidence type="ECO:0000313" key="4">
    <source>
        <dbReference type="Proteomes" id="UP000009097"/>
    </source>
</evidence>
<feature type="region of interest" description="Disordered" evidence="1">
    <location>
        <begin position="1"/>
        <end position="41"/>
    </location>
</feature>
<dbReference type="RefSeq" id="XP_018233793.1">
    <property type="nucleotide sequence ID" value="XM_018398064.1"/>
</dbReference>
<name>A0A0J9UAA9_FUSO4</name>
<feature type="compositionally biased region" description="Low complexity" evidence="1">
    <location>
        <begin position="8"/>
        <end position="30"/>
    </location>
</feature>
<dbReference type="VEuPathDB" id="FungiDB:FOXG_18025"/>
<gene>
    <name evidence="3" type="ORF">FOXG_18025</name>
</gene>
<reference evidence="3" key="2">
    <citation type="journal article" date="2010" name="Nature">
        <title>Comparative genomics reveals mobile pathogenicity chromosomes in Fusarium.</title>
        <authorList>
            <person name="Ma L.J."/>
            <person name="van der Does H.C."/>
            <person name="Borkovich K.A."/>
            <person name="Coleman J.J."/>
            <person name="Daboussi M.J."/>
            <person name="Di Pietro A."/>
            <person name="Dufresne M."/>
            <person name="Freitag M."/>
            <person name="Grabherr M."/>
            <person name="Henrissat B."/>
            <person name="Houterman P.M."/>
            <person name="Kang S."/>
            <person name="Shim W.B."/>
            <person name="Woloshuk C."/>
            <person name="Xie X."/>
            <person name="Xu J.R."/>
            <person name="Antoniw J."/>
            <person name="Baker S.E."/>
            <person name="Bluhm B.H."/>
            <person name="Breakspear A."/>
            <person name="Brown D.W."/>
            <person name="Butchko R.A."/>
            <person name="Chapman S."/>
            <person name="Coulson R."/>
            <person name="Coutinho P.M."/>
            <person name="Danchin E.G."/>
            <person name="Diener A."/>
            <person name="Gale L.R."/>
            <person name="Gardiner D.M."/>
            <person name="Goff S."/>
            <person name="Hammond-Kosack K.E."/>
            <person name="Hilburn K."/>
            <person name="Hua-Van A."/>
            <person name="Jonkers W."/>
            <person name="Kazan K."/>
            <person name="Kodira C.D."/>
            <person name="Koehrsen M."/>
            <person name="Kumar L."/>
            <person name="Lee Y.H."/>
            <person name="Li L."/>
            <person name="Manners J.M."/>
            <person name="Miranda-Saavedra D."/>
            <person name="Mukherjee M."/>
            <person name="Park G."/>
            <person name="Park J."/>
            <person name="Park S.Y."/>
            <person name="Proctor R.H."/>
            <person name="Regev A."/>
            <person name="Ruiz-Roldan M.C."/>
            <person name="Sain D."/>
            <person name="Sakthikumar S."/>
            <person name="Sykes S."/>
            <person name="Schwartz D.C."/>
            <person name="Turgeon B.G."/>
            <person name="Wapinski I."/>
            <person name="Yoder O."/>
            <person name="Young S."/>
            <person name="Zeng Q."/>
            <person name="Zhou S."/>
            <person name="Galagan J."/>
            <person name="Cuomo C.A."/>
            <person name="Kistler H.C."/>
            <person name="Rep M."/>
        </authorList>
    </citation>
    <scope>NUCLEOTIDE SEQUENCE [LARGE SCALE GENOMIC DNA]</scope>
    <source>
        <strain evidence="3">4287</strain>
    </source>
</reference>
<dbReference type="KEGG" id="fox:FOXG_18025"/>
<dbReference type="AlphaFoldDB" id="A0A0J9UAA9"/>
<keyword evidence="2" id="KW-0472">Membrane</keyword>
<accession>A0A0J9UAA9</accession>
<dbReference type="GeneID" id="28958731"/>
<dbReference type="EMBL" id="DS231696">
    <property type="protein sequence ID" value="KNA95747.1"/>
    <property type="molecule type" value="Genomic_DNA"/>
</dbReference>
<keyword evidence="2" id="KW-1133">Transmembrane helix</keyword>
<dbReference type="Proteomes" id="UP000009097">
    <property type="component" value="Unassembled WGS sequence"/>
</dbReference>
<feature type="transmembrane region" description="Helical" evidence="2">
    <location>
        <begin position="68"/>
        <end position="85"/>
    </location>
</feature>
<sequence length="107" mass="12008">MSRKKKPASSSRKTTPGSSKASSRKNSPSPIKSALLSHEPMPEPVQVIVDPAQPEEEEPWRTPNEEEIIAVVIFIVISFTINIASHNEFIRGFRVYFEVYIGERLLG</sequence>
<evidence type="ECO:0000256" key="1">
    <source>
        <dbReference type="SAM" id="MobiDB-lite"/>
    </source>
</evidence>
<evidence type="ECO:0000256" key="2">
    <source>
        <dbReference type="SAM" id="Phobius"/>
    </source>
</evidence>
<proteinExistence type="predicted"/>
<reference evidence="3" key="1">
    <citation type="submission" date="2007-04" db="EMBL/GenBank/DDBJ databases">
        <authorList>
            <consortium name="The Broad Institute Genome Sequencing Platform"/>
            <person name="Birren B."/>
            <person name="Lander E."/>
            <person name="Galagan J."/>
            <person name="Nusbaum C."/>
            <person name="Devon K."/>
            <person name="Ma L.-J."/>
            <person name="Jaffe D."/>
            <person name="Butler J."/>
            <person name="Alvarez P."/>
            <person name="Gnerre S."/>
            <person name="Grabherr M."/>
            <person name="Kleber M."/>
            <person name="Mauceli E."/>
            <person name="Brockman W."/>
            <person name="MacCallum I.A."/>
            <person name="Young S."/>
            <person name="LaButti K."/>
            <person name="DeCaprio D."/>
            <person name="Crawford M."/>
            <person name="Koehrsen M."/>
            <person name="Engels R."/>
            <person name="Montgomery P."/>
            <person name="Pearson M."/>
            <person name="Howarth C."/>
            <person name="Larson L."/>
            <person name="White J."/>
            <person name="O'Leary S."/>
            <person name="Kodira C."/>
            <person name="Zeng Q."/>
            <person name="Yandava C."/>
            <person name="Alvarado L."/>
            <person name="Kistler C."/>
            <person name="Shim W.-B."/>
            <person name="Kang S."/>
            <person name="Woloshuk C."/>
        </authorList>
    </citation>
    <scope>NUCLEOTIDE SEQUENCE</scope>
    <source>
        <strain evidence="3">4287</strain>
    </source>
</reference>
<evidence type="ECO:0000313" key="3">
    <source>
        <dbReference type="EMBL" id="KNA95747.1"/>
    </source>
</evidence>
<organism evidence="3 4">
    <name type="scientific">Fusarium oxysporum f. sp. lycopersici (strain 4287 / CBS 123668 / FGSC 9935 / NRRL 34936)</name>
    <name type="common">Fusarium vascular wilt of tomato</name>
    <dbReference type="NCBI Taxonomy" id="426428"/>
    <lineage>
        <taxon>Eukaryota</taxon>
        <taxon>Fungi</taxon>
        <taxon>Dikarya</taxon>
        <taxon>Ascomycota</taxon>
        <taxon>Pezizomycotina</taxon>
        <taxon>Sordariomycetes</taxon>
        <taxon>Hypocreomycetidae</taxon>
        <taxon>Hypocreales</taxon>
        <taxon>Nectriaceae</taxon>
        <taxon>Fusarium</taxon>
        <taxon>Fusarium oxysporum species complex</taxon>
    </lineage>
</organism>
<protein>
    <submittedName>
        <fullName evidence="3">Uncharacterized protein</fullName>
    </submittedName>
</protein>